<dbReference type="InterPro" id="IPR032675">
    <property type="entry name" value="LRR_dom_sf"/>
</dbReference>
<name>A0A5N6PYK6_9ASTR</name>
<evidence type="ECO:0000313" key="3">
    <source>
        <dbReference type="EMBL" id="KAD7476977.1"/>
    </source>
</evidence>
<accession>A0A5N6PYK6</accession>
<dbReference type="PANTHER" id="PTHR33463">
    <property type="entry name" value="NB-ARC DOMAIN-CONTAINING PROTEIN-RELATED"/>
    <property type="match status" value="1"/>
</dbReference>
<gene>
    <name evidence="3" type="ORF">E3N88_00113</name>
</gene>
<comment type="caution">
    <text evidence="3">The sequence shown here is derived from an EMBL/GenBank/DDBJ whole genome shotgun (WGS) entry which is preliminary data.</text>
</comment>
<evidence type="ECO:0000259" key="2">
    <source>
        <dbReference type="Pfam" id="PF23247"/>
    </source>
</evidence>
<organism evidence="3 4">
    <name type="scientific">Mikania micrantha</name>
    <name type="common">bitter vine</name>
    <dbReference type="NCBI Taxonomy" id="192012"/>
    <lineage>
        <taxon>Eukaryota</taxon>
        <taxon>Viridiplantae</taxon>
        <taxon>Streptophyta</taxon>
        <taxon>Embryophyta</taxon>
        <taxon>Tracheophyta</taxon>
        <taxon>Spermatophyta</taxon>
        <taxon>Magnoliopsida</taxon>
        <taxon>eudicotyledons</taxon>
        <taxon>Gunneridae</taxon>
        <taxon>Pentapetalae</taxon>
        <taxon>asterids</taxon>
        <taxon>campanulids</taxon>
        <taxon>Asterales</taxon>
        <taxon>Asteraceae</taxon>
        <taxon>Asteroideae</taxon>
        <taxon>Heliantheae alliance</taxon>
        <taxon>Eupatorieae</taxon>
        <taxon>Mikania</taxon>
    </lineage>
</organism>
<dbReference type="EMBL" id="SZYD01000001">
    <property type="protein sequence ID" value="KAD7476977.1"/>
    <property type="molecule type" value="Genomic_DNA"/>
</dbReference>
<evidence type="ECO:0000313" key="4">
    <source>
        <dbReference type="Proteomes" id="UP000326396"/>
    </source>
</evidence>
<feature type="domain" description="Disease resistance protein At4g27190-like leucine-rich repeats" evidence="2">
    <location>
        <begin position="185"/>
        <end position="294"/>
    </location>
</feature>
<keyword evidence="4" id="KW-1185">Reference proteome</keyword>
<dbReference type="Gene3D" id="3.80.10.10">
    <property type="entry name" value="Ribonuclease Inhibitor"/>
    <property type="match status" value="2"/>
</dbReference>
<dbReference type="SUPFAM" id="SSF52047">
    <property type="entry name" value="RNI-like"/>
    <property type="match status" value="1"/>
</dbReference>
<protein>
    <recommendedName>
        <fullName evidence="2">Disease resistance protein At4g27190-like leucine-rich repeats domain-containing protein</fullName>
    </recommendedName>
</protein>
<sequence>MQKLEVLRVTHCKSLKEVFESQYINGNSSDSKSSININKGSVDINAISRQPNINRARLSNLKILEIISCNLLQHVFTFSMLESLKHLEELKLKDCKAMKVIVEKENGEDRKDVVFPCLKLLELYRLPNLEGFFLGMNNFNWPLLEKVKIIECPQMMNFTCGQSTTRVLKGIHTNLGRHSLECGLNFHHLKIHQKLETIRVDDCGYVEEVFEVEGANEATNSELEIVVEIPNLRLMNLWSLKSLKYIWKSNQRKVLKFPNLTTLSICGCYSLKHVFTSSMVGGLLQLQHLHVSWCYNMEVIVKTEEEEDEVKEEMELFPCLKSLRLDNLKSLKGFCSGKVNFSWPLLHTLKVPAYPEITDMLRLQH</sequence>
<keyword evidence="1" id="KW-0611">Plant defense</keyword>
<dbReference type="InterPro" id="IPR057135">
    <property type="entry name" value="At4g27190-like_LRR"/>
</dbReference>
<dbReference type="PANTHER" id="PTHR33463:SF96">
    <property type="entry name" value="LEUCINE-RICH REPEAT DOMAIN, L DOMAIN-LIKE PROTEIN-RELATED"/>
    <property type="match status" value="1"/>
</dbReference>
<proteinExistence type="predicted"/>
<dbReference type="Pfam" id="PF23247">
    <property type="entry name" value="LRR_RPS2"/>
    <property type="match status" value="2"/>
</dbReference>
<dbReference type="Proteomes" id="UP000326396">
    <property type="component" value="Linkage Group LG1"/>
</dbReference>
<dbReference type="InterPro" id="IPR050905">
    <property type="entry name" value="Plant_NBS-LRR"/>
</dbReference>
<feature type="domain" description="Disease resistance protein At4g27190-like leucine-rich repeats" evidence="2">
    <location>
        <begin position="48"/>
        <end position="156"/>
    </location>
</feature>
<dbReference type="OrthoDB" id="1752175at2759"/>
<evidence type="ECO:0000256" key="1">
    <source>
        <dbReference type="ARBA" id="ARBA00022821"/>
    </source>
</evidence>
<dbReference type="AlphaFoldDB" id="A0A5N6PYK6"/>
<reference evidence="3 4" key="1">
    <citation type="submission" date="2019-05" db="EMBL/GenBank/DDBJ databases">
        <title>Mikania micrantha, genome provides insights into the molecular mechanism of rapid growth.</title>
        <authorList>
            <person name="Liu B."/>
        </authorList>
    </citation>
    <scope>NUCLEOTIDE SEQUENCE [LARGE SCALE GENOMIC DNA]</scope>
    <source>
        <strain evidence="3">NLD-2019</strain>
        <tissue evidence="3">Leaf</tissue>
    </source>
</reference>